<evidence type="ECO:0000259" key="3">
    <source>
        <dbReference type="Pfam" id="PF00294"/>
    </source>
</evidence>
<dbReference type="GO" id="GO:0016773">
    <property type="term" value="F:phosphotransferase activity, alcohol group as acceptor"/>
    <property type="evidence" value="ECO:0007669"/>
    <property type="project" value="InterPro"/>
</dbReference>
<dbReference type="InterPro" id="IPR011913">
    <property type="entry name" value="RfaE_dom_I"/>
</dbReference>
<organism evidence="4">
    <name type="scientific">marine metagenome</name>
    <dbReference type="NCBI Taxonomy" id="408172"/>
    <lineage>
        <taxon>unclassified sequences</taxon>
        <taxon>metagenomes</taxon>
        <taxon>ecological metagenomes</taxon>
    </lineage>
</organism>
<dbReference type="InterPro" id="IPR029056">
    <property type="entry name" value="Ribokinase-like"/>
</dbReference>
<name>A0A381R532_9ZZZZ</name>
<dbReference type="GO" id="GO:0005829">
    <property type="term" value="C:cytosol"/>
    <property type="evidence" value="ECO:0007669"/>
    <property type="project" value="TreeGrafter"/>
</dbReference>
<reference evidence="4" key="1">
    <citation type="submission" date="2018-05" db="EMBL/GenBank/DDBJ databases">
        <authorList>
            <person name="Lanie J.A."/>
            <person name="Ng W.-L."/>
            <person name="Kazmierczak K.M."/>
            <person name="Andrzejewski T.M."/>
            <person name="Davidsen T.M."/>
            <person name="Wayne K.J."/>
            <person name="Tettelin H."/>
            <person name="Glass J.I."/>
            <person name="Rusch D."/>
            <person name="Podicherti R."/>
            <person name="Tsui H.-C.T."/>
            <person name="Winkler M.E."/>
        </authorList>
    </citation>
    <scope>NUCLEOTIDE SEQUENCE</scope>
</reference>
<dbReference type="EMBL" id="UINC01001675">
    <property type="protein sequence ID" value="SUZ86314.1"/>
    <property type="molecule type" value="Genomic_DNA"/>
</dbReference>
<dbReference type="AlphaFoldDB" id="A0A381R532"/>
<evidence type="ECO:0000256" key="2">
    <source>
        <dbReference type="ARBA" id="ARBA00022777"/>
    </source>
</evidence>
<dbReference type="PANTHER" id="PTHR46969:SF1">
    <property type="entry name" value="BIFUNCTIONAL PROTEIN HLDE"/>
    <property type="match status" value="1"/>
</dbReference>
<dbReference type="GO" id="GO:0033785">
    <property type="term" value="F:heptose 7-phosphate kinase activity"/>
    <property type="evidence" value="ECO:0007669"/>
    <property type="project" value="TreeGrafter"/>
</dbReference>
<evidence type="ECO:0000313" key="4">
    <source>
        <dbReference type="EMBL" id="SUZ86314.1"/>
    </source>
</evidence>
<accession>A0A381R532</accession>
<dbReference type="CDD" id="cd01172">
    <property type="entry name" value="RfaE_like"/>
    <property type="match status" value="1"/>
</dbReference>
<keyword evidence="2" id="KW-0418">Kinase</keyword>
<dbReference type="Pfam" id="PF00294">
    <property type="entry name" value="PfkB"/>
    <property type="match status" value="1"/>
</dbReference>
<keyword evidence="1" id="KW-0808">Transferase</keyword>
<dbReference type="GO" id="GO:0033786">
    <property type="term" value="F:heptose-1-phosphate adenylyltransferase activity"/>
    <property type="evidence" value="ECO:0007669"/>
    <property type="project" value="TreeGrafter"/>
</dbReference>
<feature type="domain" description="Carbohydrate kinase PfkB" evidence="3">
    <location>
        <begin position="31"/>
        <end position="337"/>
    </location>
</feature>
<sequence length="355" mass="37695">MYPLPPVQALPGNQDRMTRFLELIDGLANRRIVVIGDVIADEFISGRISRVSREAPVLILSYDSTQIVPGGAGNAANNVATLGGQIDIFGLIGRDEAGRRTVAGFAPGVNSKGLVKLPKHLTPTKTRILAGGAHSAKQQVVRIDRVPTLNLDAAFHRSFSRSVLRAVRDCDGVIFSDYGSGLVTSTLAASVLKAVHGRSKRRRPIPVLVDSRYNLLAFKGFTACTPNESEIEALLDVHVDDDAVLKRAGRALLKRTQMASVLVTRGSRGMLLFEKSKPAVEIPIFGTDEIADVTGAGDTVIATITLALTAGASIYEAARLANYAGGIVVMKRGTATVSSDELRAAVKSDHDFSGG</sequence>
<dbReference type="InterPro" id="IPR011611">
    <property type="entry name" value="PfkB_dom"/>
</dbReference>
<dbReference type="PANTHER" id="PTHR46969">
    <property type="entry name" value="BIFUNCTIONAL PROTEIN HLDE"/>
    <property type="match status" value="1"/>
</dbReference>
<evidence type="ECO:0000256" key="1">
    <source>
        <dbReference type="ARBA" id="ARBA00022679"/>
    </source>
</evidence>
<gene>
    <name evidence="4" type="ORF">METZ01_LOCUS39168</name>
</gene>
<dbReference type="Gene3D" id="3.40.1190.20">
    <property type="match status" value="1"/>
</dbReference>
<protein>
    <recommendedName>
        <fullName evidence="3">Carbohydrate kinase PfkB domain-containing protein</fullName>
    </recommendedName>
</protein>
<dbReference type="SUPFAM" id="SSF53613">
    <property type="entry name" value="Ribokinase-like"/>
    <property type="match status" value="1"/>
</dbReference>
<proteinExistence type="predicted"/>